<sequence length="90" mass="9345">MTDQTTGSGERTHRAGLLDIRSIIAALMGTYGVILVLMGLFADPETDKTGGTNANLWAGLAMLLVAVAFAAWARLRPVKVPAEDASAASS</sequence>
<name>A0A7Z0C445_9ACTN</name>
<organism evidence="2 3">
    <name type="scientific">Nocardioides marinus</name>
    <dbReference type="NCBI Taxonomy" id="374514"/>
    <lineage>
        <taxon>Bacteria</taxon>
        <taxon>Bacillati</taxon>
        <taxon>Actinomycetota</taxon>
        <taxon>Actinomycetes</taxon>
        <taxon>Propionibacteriales</taxon>
        <taxon>Nocardioidaceae</taxon>
        <taxon>Nocardioides</taxon>
    </lineage>
</organism>
<feature type="transmembrane region" description="Helical" evidence="1">
    <location>
        <begin position="20"/>
        <end position="42"/>
    </location>
</feature>
<proteinExistence type="predicted"/>
<comment type="caution">
    <text evidence="2">The sequence shown here is derived from an EMBL/GenBank/DDBJ whole genome shotgun (WGS) entry which is preliminary data.</text>
</comment>
<dbReference type="AlphaFoldDB" id="A0A7Z0C445"/>
<evidence type="ECO:0000256" key="1">
    <source>
        <dbReference type="SAM" id="Phobius"/>
    </source>
</evidence>
<evidence type="ECO:0000313" key="3">
    <source>
        <dbReference type="Proteomes" id="UP000537326"/>
    </source>
</evidence>
<keyword evidence="1" id="KW-1133">Transmembrane helix</keyword>
<accession>A0A7Z0C445</accession>
<keyword evidence="1" id="KW-0812">Transmembrane</keyword>
<feature type="transmembrane region" description="Helical" evidence="1">
    <location>
        <begin position="54"/>
        <end position="73"/>
    </location>
</feature>
<dbReference type="EMBL" id="JACBZI010000001">
    <property type="protein sequence ID" value="NYI11798.1"/>
    <property type="molecule type" value="Genomic_DNA"/>
</dbReference>
<evidence type="ECO:0000313" key="2">
    <source>
        <dbReference type="EMBL" id="NYI11798.1"/>
    </source>
</evidence>
<reference evidence="2 3" key="1">
    <citation type="submission" date="2020-07" db="EMBL/GenBank/DDBJ databases">
        <title>Sequencing the genomes of 1000 actinobacteria strains.</title>
        <authorList>
            <person name="Klenk H.-P."/>
        </authorList>
    </citation>
    <scope>NUCLEOTIDE SEQUENCE [LARGE SCALE GENOMIC DNA]</scope>
    <source>
        <strain evidence="2 3">DSM 18248</strain>
    </source>
</reference>
<protein>
    <submittedName>
        <fullName evidence="2">Uncharacterized protein</fullName>
    </submittedName>
</protein>
<keyword evidence="1" id="KW-0472">Membrane</keyword>
<gene>
    <name evidence="2" type="ORF">BKA05_003313</name>
</gene>
<dbReference type="Proteomes" id="UP000537326">
    <property type="component" value="Unassembled WGS sequence"/>
</dbReference>
<keyword evidence="3" id="KW-1185">Reference proteome</keyword>
<dbReference type="RefSeq" id="WP_179532434.1">
    <property type="nucleotide sequence ID" value="NZ_BAAAPP010000014.1"/>
</dbReference>